<accession>A0AAD8NPX1</accession>
<reference evidence="3" key="1">
    <citation type="journal article" date="2023" name="bioRxiv">
        <title>Improved chromosome-level genome assembly for marigold (Tagetes erecta).</title>
        <authorList>
            <person name="Jiang F."/>
            <person name="Yuan L."/>
            <person name="Wang S."/>
            <person name="Wang H."/>
            <person name="Xu D."/>
            <person name="Wang A."/>
            <person name="Fan W."/>
        </authorList>
    </citation>
    <scope>NUCLEOTIDE SEQUENCE</scope>
    <source>
        <strain evidence="3">WSJ</strain>
        <tissue evidence="3">Leaf</tissue>
    </source>
</reference>
<feature type="transmembrane region" description="Helical" evidence="2">
    <location>
        <begin position="326"/>
        <end position="346"/>
    </location>
</feature>
<gene>
    <name evidence="3" type="ORF">QVD17_26231</name>
</gene>
<name>A0AAD8NPX1_TARER</name>
<evidence type="ECO:0000313" key="4">
    <source>
        <dbReference type="Proteomes" id="UP001229421"/>
    </source>
</evidence>
<dbReference type="Proteomes" id="UP001229421">
    <property type="component" value="Unassembled WGS sequence"/>
</dbReference>
<feature type="coiled-coil region" evidence="1">
    <location>
        <begin position="43"/>
        <end position="70"/>
    </location>
</feature>
<keyword evidence="2" id="KW-0812">Transmembrane</keyword>
<keyword evidence="2" id="KW-0472">Membrane</keyword>
<dbReference type="EMBL" id="JAUHHV010000007">
    <property type="protein sequence ID" value="KAK1417109.1"/>
    <property type="molecule type" value="Genomic_DNA"/>
</dbReference>
<organism evidence="3 4">
    <name type="scientific">Tagetes erecta</name>
    <name type="common">African marigold</name>
    <dbReference type="NCBI Taxonomy" id="13708"/>
    <lineage>
        <taxon>Eukaryota</taxon>
        <taxon>Viridiplantae</taxon>
        <taxon>Streptophyta</taxon>
        <taxon>Embryophyta</taxon>
        <taxon>Tracheophyta</taxon>
        <taxon>Spermatophyta</taxon>
        <taxon>Magnoliopsida</taxon>
        <taxon>eudicotyledons</taxon>
        <taxon>Gunneridae</taxon>
        <taxon>Pentapetalae</taxon>
        <taxon>asterids</taxon>
        <taxon>campanulids</taxon>
        <taxon>Asterales</taxon>
        <taxon>Asteraceae</taxon>
        <taxon>Asteroideae</taxon>
        <taxon>Heliantheae alliance</taxon>
        <taxon>Tageteae</taxon>
        <taxon>Tagetes</taxon>
    </lineage>
</organism>
<evidence type="ECO:0000313" key="3">
    <source>
        <dbReference type="EMBL" id="KAK1417109.1"/>
    </source>
</evidence>
<keyword evidence="1" id="KW-0175">Coiled coil</keyword>
<protein>
    <submittedName>
        <fullName evidence="3">Uncharacterized protein</fullName>
    </submittedName>
</protein>
<dbReference type="PANTHER" id="PTHR48459">
    <property type="entry name" value="CUE DOMAIN-CONTAINING PROTEIN"/>
    <property type="match status" value="1"/>
</dbReference>
<comment type="caution">
    <text evidence="3">The sequence shown here is derived from an EMBL/GenBank/DDBJ whole genome shotgun (WGS) entry which is preliminary data.</text>
</comment>
<dbReference type="PANTHER" id="PTHR48459:SF1">
    <property type="entry name" value="CUE DOMAIN-CONTAINING PROTEIN"/>
    <property type="match status" value="1"/>
</dbReference>
<keyword evidence="2" id="KW-1133">Transmembrane helix</keyword>
<proteinExistence type="predicted"/>
<evidence type="ECO:0000256" key="2">
    <source>
        <dbReference type="SAM" id="Phobius"/>
    </source>
</evidence>
<evidence type="ECO:0000256" key="1">
    <source>
        <dbReference type="SAM" id="Coils"/>
    </source>
</evidence>
<dbReference type="AlphaFoldDB" id="A0AAD8NPX1"/>
<sequence>MIDHHEEQDPTSTCASNQISIIDASIKDVVINKDTLVSKMESVMSLMREVERQETAAKQAKEEADQSVLDILLKLDQCKIALRDAHETNDMLARKLYVQKAVLATKMEVFQLRTLRLLDDGDRFLELVDEMSRSLEIRLTSALNKKELAFKKKQETQTFAQAALAYEEIKTNKLEQESKSLKQETSEISKLLEFLIDRGRILDKLHGEIHNANQLKQELDQGLPLTSILASSLRSFRLEGNNENLDFETEMSSDGMQPADVECHDDLLENPRDVEVCGNKPCAKGSKKAKVKMNFKFAKRVKIKGLEVRMVAADQQVDSSDDINSLVASLIILLIVVIFIYVLDVLRVSVFY</sequence>
<keyword evidence="4" id="KW-1185">Reference proteome</keyword>